<dbReference type="Gene3D" id="3.20.20.190">
    <property type="entry name" value="Phosphatidylinositol (PI) phosphodiesterase"/>
    <property type="match status" value="1"/>
</dbReference>
<gene>
    <name evidence="2" type="ORF">J2S70_001122</name>
</gene>
<proteinExistence type="predicted"/>
<dbReference type="GO" id="GO:0008889">
    <property type="term" value="F:glycerophosphodiester phosphodiesterase activity"/>
    <property type="evidence" value="ECO:0007669"/>
    <property type="project" value="UniProtKB-EC"/>
</dbReference>
<name>A0ABT9NGK0_9ACTO</name>
<sequence>MDLMTQRIFAHRGVSSLKPENTMAAFNEAVNLGLTWIETDVDILGDGTPILIHDTSLDRTTDSSGSYYSLTKSDLANIDAGSWFGPECAGEPIPTLRELVDFMNETGLNANIELKSNEAGAQMSRQLIDRVLSELERLNGPEVILSSFNHLLLKEVRDRNSEVPIGALFVKENLWPDWKSILELLEAQHIHPESDGLTKEMVTKFRSAGYGVNVWTVNTPERASELFTWGVTGIFSDVPHLLLDR</sequence>
<dbReference type="EC" id="3.1.4.46" evidence="2"/>
<dbReference type="PANTHER" id="PTHR46211">
    <property type="entry name" value="GLYCEROPHOSPHORYL DIESTER PHOSPHODIESTERASE"/>
    <property type="match status" value="1"/>
</dbReference>
<dbReference type="SUPFAM" id="SSF51695">
    <property type="entry name" value="PLC-like phosphodiesterases"/>
    <property type="match status" value="1"/>
</dbReference>
<accession>A0ABT9NGK0</accession>
<dbReference type="PROSITE" id="PS51704">
    <property type="entry name" value="GP_PDE"/>
    <property type="match status" value="1"/>
</dbReference>
<dbReference type="EMBL" id="JAUSQX010000001">
    <property type="protein sequence ID" value="MDP9806540.1"/>
    <property type="molecule type" value="Genomic_DNA"/>
</dbReference>
<dbReference type="CDD" id="cd08562">
    <property type="entry name" value="GDPD_EcUgpQ_like"/>
    <property type="match status" value="1"/>
</dbReference>
<feature type="domain" description="GP-PDE" evidence="1">
    <location>
        <begin position="6"/>
        <end position="245"/>
    </location>
</feature>
<dbReference type="InterPro" id="IPR030395">
    <property type="entry name" value="GP_PDE_dom"/>
</dbReference>
<protein>
    <submittedName>
        <fullName evidence="2">Glycerophosphoryl diester phosphodiesterase</fullName>
        <ecNumber evidence="2">3.1.4.46</ecNumber>
    </submittedName>
</protein>
<comment type="caution">
    <text evidence="2">The sequence shown here is derived from an EMBL/GenBank/DDBJ whole genome shotgun (WGS) entry which is preliminary data.</text>
</comment>
<evidence type="ECO:0000313" key="3">
    <source>
        <dbReference type="Proteomes" id="UP001243212"/>
    </source>
</evidence>
<dbReference type="InterPro" id="IPR017946">
    <property type="entry name" value="PLC-like_Pdiesterase_TIM-brl"/>
</dbReference>
<organism evidence="2 3">
    <name type="scientific">Trueperella bonasi</name>
    <dbReference type="NCBI Taxonomy" id="312286"/>
    <lineage>
        <taxon>Bacteria</taxon>
        <taxon>Bacillati</taxon>
        <taxon>Actinomycetota</taxon>
        <taxon>Actinomycetes</taxon>
        <taxon>Actinomycetales</taxon>
        <taxon>Actinomycetaceae</taxon>
        <taxon>Trueperella</taxon>
    </lineage>
</organism>
<dbReference type="PANTHER" id="PTHR46211:SF1">
    <property type="entry name" value="GLYCEROPHOSPHODIESTER PHOSPHODIESTERASE, CYTOPLASMIC"/>
    <property type="match status" value="1"/>
</dbReference>
<evidence type="ECO:0000259" key="1">
    <source>
        <dbReference type="PROSITE" id="PS51704"/>
    </source>
</evidence>
<reference evidence="2 3" key="1">
    <citation type="submission" date="2023-07" db="EMBL/GenBank/DDBJ databases">
        <title>Sequencing the genomes of 1000 actinobacteria strains.</title>
        <authorList>
            <person name="Klenk H.-P."/>
        </authorList>
    </citation>
    <scope>NUCLEOTIDE SEQUENCE [LARGE SCALE GENOMIC DNA]</scope>
    <source>
        <strain evidence="2 3">DSM 17163</strain>
    </source>
</reference>
<keyword evidence="3" id="KW-1185">Reference proteome</keyword>
<keyword evidence="2" id="KW-0378">Hydrolase</keyword>
<dbReference type="Pfam" id="PF03009">
    <property type="entry name" value="GDPD"/>
    <property type="match status" value="1"/>
</dbReference>
<evidence type="ECO:0000313" key="2">
    <source>
        <dbReference type="EMBL" id="MDP9806540.1"/>
    </source>
</evidence>
<dbReference type="Proteomes" id="UP001243212">
    <property type="component" value="Unassembled WGS sequence"/>
</dbReference>